<keyword evidence="2" id="KW-1185">Reference proteome</keyword>
<name>A0AAD6IF23_PENCN</name>
<reference evidence="1" key="1">
    <citation type="journal article" date="2023" name="IMA Fungus">
        <title>Comparative genomic study of the Penicillium genus elucidates a diverse pangenome and 15 lateral gene transfer events.</title>
        <authorList>
            <person name="Petersen C."/>
            <person name="Sorensen T."/>
            <person name="Nielsen M.R."/>
            <person name="Sondergaard T.E."/>
            <person name="Sorensen J.L."/>
            <person name="Fitzpatrick D.A."/>
            <person name="Frisvad J.C."/>
            <person name="Nielsen K.L."/>
        </authorList>
    </citation>
    <scope>NUCLEOTIDE SEQUENCE</scope>
    <source>
        <strain evidence="1">IBT 15450</strain>
    </source>
</reference>
<comment type="caution">
    <text evidence="1">The sequence shown here is derived from an EMBL/GenBank/DDBJ whole genome shotgun (WGS) entry which is preliminary data.</text>
</comment>
<organism evidence="1 2">
    <name type="scientific">Penicillium canescens</name>
    <dbReference type="NCBI Taxonomy" id="5083"/>
    <lineage>
        <taxon>Eukaryota</taxon>
        <taxon>Fungi</taxon>
        <taxon>Dikarya</taxon>
        <taxon>Ascomycota</taxon>
        <taxon>Pezizomycotina</taxon>
        <taxon>Eurotiomycetes</taxon>
        <taxon>Eurotiomycetidae</taxon>
        <taxon>Eurotiales</taxon>
        <taxon>Aspergillaceae</taxon>
        <taxon>Penicillium</taxon>
    </lineage>
</organism>
<evidence type="ECO:0000313" key="2">
    <source>
        <dbReference type="Proteomes" id="UP001219568"/>
    </source>
</evidence>
<dbReference type="Proteomes" id="UP001219568">
    <property type="component" value="Unassembled WGS sequence"/>
</dbReference>
<accession>A0AAD6IF23</accession>
<sequence>MATWEVTGFQIQTATPELNSSTLDADGSMQLPVYVFIKANVKGTNDRYYLTEEELNSIELIDFGHTNHRLSDGWSYSDKEEVSAPSTSVTPPSRVSGNDNIGDDYQLKCYWVSTTKTEDKNIAACITQPDGKTVTTETSAEGPYVNLAGSTTTIFEVVPEVTICRPQVLF</sequence>
<proteinExistence type="predicted"/>
<dbReference type="EMBL" id="JAQJZL010000004">
    <property type="protein sequence ID" value="KAJ6044745.1"/>
    <property type="molecule type" value="Genomic_DNA"/>
</dbReference>
<protein>
    <submittedName>
        <fullName evidence="1">Uncharacterized protein</fullName>
    </submittedName>
</protein>
<dbReference type="AlphaFoldDB" id="A0AAD6IF23"/>
<evidence type="ECO:0000313" key="1">
    <source>
        <dbReference type="EMBL" id="KAJ6044745.1"/>
    </source>
</evidence>
<reference evidence="1" key="2">
    <citation type="submission" date="2023-01" db="EMBL/GenBank/DDBJ databases">
        <authorList>
            <person name="Petersen C."/>
        </authorList>
    </citation>
    <scope>NUCLEOTIDE SEQUENCE</scope>
    <source>
        <strain evidence="1">IBT 15450</strain>
    </source>
</reference>
<gene>
    <name evidence="1" type="ORF">N7460_006100</name>
</gene>